<evidence type="ECO:0000256" key="1">
    <source>
        <dbReference type="ARBA" id="ARBA00022801"/>
    </source>
</evidence>
<proteinExistence type="predicted"/>
<feature type="domain" description="Serine hydrolase" evidence="2">
    <location>
        <begin position="1"/>
        <end position="187"/>
    </location>
</feature>
<protein>
    <recommendedName>
        <fullName evidence="2">Serine hydrolase domain-containing protein</fullName>
    </recommendedName>
</protein>
<dbReference type="Proteomes" id="UP001610446">
    <property type="component" value="Unassembled WGS sequence"/>
</dbReference>
<sequence>MDLIHRTFAQEGPFDGVFGFSQGASTALAYLLEQQHASKQLPVKLGVFASPPPILATDSAYIQGMYGGLSPEDLRRLRSADREEISQLPEPIRTAGLLLFDNLAIMSSVHGKPLSYFFDREVSDIPCVLLPDVFPLRLNIPTLHVCSRDDPPSMQGASEAAAGFCEHRSKKVFRHGAVHNLPRDAGEAREMARLMREIIEGSSGVSRL</sequence>
<dbReference type="PANTHER" id="PTHR48070:SF6">
    <property type="entry name" value="ESTERASE OVCA2"/>
    <property type="match status" value="1"/>
</dbReference>
<dbReference type="SUPFAM" id="SSF53474">
    <property type="entry name" value="alpha/beta-Hydrolases"/>
    <property type="match status" value="1"/>
</dbReference>
<dbReference type="Gene3D" id="3.40.50.1820">
    <property type="entry name" value="alpha/beta hydrolase"/>
    <property type="match status" value="1"/>
</dbReference>
<keyword evidence="4" id="KW-1185">Reference proteome</keyword>
<evidence type="ECO:0000313" key="4">
    <source>
        <dbReference type="Proteomes" id="UP001610446"/>
    </source>
</evidence>
<gene>
    <name evidence="3" type="ORF">BJY01DRAFT_244880</name>
</gene>
<reference evidence="3 4" key="1">
    <citation type="submission" date="2024-07" db="EMBL/GenBank/DDBJ databases">
        <title>Section-level genome sequencing and comparative genomics of Aspergillus sections Usti and Cavernicolus.</title>
        <authorList>
            <consortium name="Lawrence Berkeley National Laboratory"/>
            <person name="Nybo J.L."/>
            <person name="Vesth T.C."/>
            <person name="Theobald S."/>
            <person name="Frisvad J.C."/>
            <person name="Larsen T.O."/>
            <person name="Kjaerboelling I."/>
            <person name="Rothschild-Mancinelli K."/>
            <person name="Lyhne E.K."/>
            <person name="Kogle M.E."/>
            <person name="Barry K."/>
            <person name="Clum A."/>
            <person name="Na H."/>
            <person name="Ledsgaard L."/>
            <person name="Lin J."/>
            <person name="Lipzen A."/>
            <person name="Kuo A."/>
            <person name="Riley R."/>
            <person name="Mondo S."/>
            <person name="Labutti K."/>
            <person name="Haridas S."/>
            <person name="Pangalinan J."/>
            <person name="Salamov A.A."/>
            <person name="Simmons B.A."/>
            <person name="Magnuson J.K."/>
            <person name="Chen J."/>
            <person name="Drula E."/>
            <person name="Henrissat B."/>
            <person name="Wiebenga A."/>
            <person name="Lubbers R.J."/>
            <person name="Gomes A.C."/>
            <person name="Makela M.R."/>
            <person name="Stajich J."/>
            <person name="Grigoriev I.V."/>
            <person name="Mortensen U.H."/>
            <person name="De Vries R.P."/>
            <person name="Baker S.E."/>
            <person name="Andersen M.R."/>
        </authorList>
    </citation>
    <scope>NUCLEOTIDE SEQUENCE [LARGE SCALE GENOMIC DNA]</scope>
    <source>
        <strain evidence="3 4">CBS 123904</strain>
    </source>
</reference>
<comment type="caution">
    <text evidence="3">The sequence shown here is derived from an EMBL/GenBank/DDBJ whole genome shotgun (WGS) entry which is preliminary data.</text>
</comment>
<name>A0ABR4KGZ1_9EURO</name>
<dbReference type="EMBL" id="JBFXLU010000029">
    <property type="protein sequence ID" value="KAL2851545.1"/>
    <property type="molecule type" value="Genomic_DNA"/>
</dbReference>
<dbReference type="PANTHER" id="PTHR48070">
    <property type="entry name" value="ESTERASE OVCA2"/>
    <property type="match status" value="1"/>
</dbReference>
<evidence type="ECO:0000259" key="2">
    <source>
        <dbReference type="Pfam" id="PF03959"/>
    </source>
</evidence>
<dbReference type="InterPro" id="IPR005645">
    <property type="entry name" value="FSH-like_dom"/>
</dbReference>
<organism evidence="3 4">
    <name type="scientific">Aspergillus pseudoustus</name>
    <dbReference type="NCBI Taxonomy" id="1810923"/>
    <lineage>
        <taxon>Eukaryota</taxon>
        <taxon>Fungi</taxon>
        <taxon>Dikarya</taxon>
        <taxon>Ascomycota</taxon>
        <taxon>Pezizomycotina</taxon>
        <taxon>Eurotiomycetes</taxon>
        <taxon>Eurotiomycetidae</taxon>
        <taxon>Eurotiales</taxon>
        <taxon>Aspergillaceae</taxon>
        <taxon>Aspergillus</taxon>
        <taxon>Aspergillus subgen. Nidulantes</taxon>
    </lineage>
</organism>
<keyword evidence="1" id="KW-0378">Hydrolase</keyword>
<dbReference type="InterPro" id="IPR050593">
    <property type="entry name" value="LovG"/>
</dbReference>
<dbReference type="Pfam" id="PF03959">
    <property type="entry name" value="FSH1"/>
    <property type="match status" value="1"/>
</dbReference>
<evidence type="ECO:0000313" key="3">
    <source>
        <dbReference type="EMBL" id="KAL2851545.1"/>
    </source>
</evidence>
<dbReference type="InterPro" id="IPR029058">
    <property type="entry name" value="AB_hydrolase_fold"/>
</dbReference>
<accession>A0ABR4KGZ1</accession>